<feature type="binding site" evidence="13">
    <location>
        <begin position="261"/>
        <end position="267"/>
    </location>
    <ligand>
        <name>S-adenosyl-L-methionine</name>
        <dbReference type="ChEBI" id="CHEBI:59789"/>
    </ligand>
</feature>
<dbReference type="InterPro" id="IPR004573">
    <property type="entry name" value="rRNA_ssu_MeTfrase_B"/>
</dbReference>
<dbReference type="AlphaFoldDB" id="A0A7Z0VIE0"/>
<dbReference type="Pfam" id="PF22458">
    <property type="entry name" value="RsmF-B_ferredox"/>
    <property type="match status" value="1"/>
</dbReference>
<dbReference type="Gene3D" id="1.10.940.10">
    <property type="entry name" value="NusB-like"/>
    <property type="match status" value="1"/>
</dbReference>
<protein>
    <recommendedName>
        <fullName evidence="3">16S rRNA (cytosine(967)-C(5))-methyltransferase</fullName>
        <ecNumber evidence="3">2.1.1.176</ecNumber>
    </recommendedName>
    <alternativeName>
        <fullName evidence="10">16S rRNA m5C967 methyltransferase</fullName>
    </alternativeName>
    <alternativeName>
        <fullName evidence="11">rRNA (cytosine-C(5)-)-methyltransferase RsmB</fullName>
    </alternativeName>
</protein>
<proteinExistence type="inferred from homology"/>
<comment type="catalytic activity">
    <reaction evidence="12">
        <text>cytidine(967) in 16S rRNA + S-adenosyl-L-methionine = 5-methylcytidine(967) in 16S rRNA + S-adenosyl-L-homocysteine + H(+)</text>
        <dbReference type="Rhea" id="RHEA:42748"/>
        <dbReference type="Rhea" id="RHEA-COMP:10219"/>
        <dbReference type="Rhea" id="RHEA-COMP:10220"/>
        <dbReference type="ChEBI" id="CHEBI:15378"/>
        <dbReference type="ChEBI" id="CHEBI:57856"/>
        <dbReference type="ChEBI" id="CHEBI:59789"/>
        <dbReference type="ChEBI" id="CHEBI:74483"/>
        <dbReference type="ChEBI" id="CHEBI:82748"/>
        <dbReference type="EC" id="2.1.1.176"/>
    </reaction>
</comment>
<evidence type="ECO:0000313" key="16">
    <source>
        <dbReference type="Proteomes" id="UP000094769"/>
    </source>
</evidence>
<dbReference type="GO" id="GO:0006355">
    <property type="term" value="P:regulation of DNA-templated transcription"/>
    <property type="evidence" value="ECO:0007669"/>
    <property type="project" value="InterPro"/>
</dbReference>
<dbReference type="InterPro" id="IPR049560">
    <property type="entry name" value="MeTrfase_RsmB-F_NOP2_cat"/>
</dbReference>
<dbReference type="NCBIfam" id="NF008149">
    <property type="entry name" value="PRK10901.1"/>
    <property type="match status" value="1"/>
</dbReference>
<comment type="subcellular location">
    <subcellularLocation>
        <location evidence="2">Cytoplasm</location>
    </subcellularLocation>
</comment>
<reference evidence="15 16" key="1">
    <citation type="submission" date="2016-06" db="EMBL/GenBank/DDBJ databases">
        <title>Genome sequence of endosymbiont of Candidatus Endolucinida thiodiazotropha.</title>
        <authorList>
            <person name="Poehlein A."/>
            <person name="Koenig S."/>
            <person name="Heiden S.E."/>
            <person name="Thuermer A."/>
            <person name="Voget S."/>
            <person name="Daniel R."/>
            <person name="Markert S."/>
            <person name="Gros O."/>
            <person name="Schweder T."/>
        </authorList>
    </citation>
    <scope>NUCLEOTIDE SEQUENCE [LARGE SCALE GENOMIC DNA]</scope>
    <source>
        <strain evidence="15 16">COS</strain>
    </source>
</reference>
<dbReference type="InterPro" id="IPR035926">
    <property type="entry name" value="NusB-like_sf"/>
</dbReference>
<comment type="caution">
    <text evidence="15">The sequence shown here is derived from an EMBL/GenBank/DDBJ whole genome shotgun (WGS) entry which is preliminary data.</text>
</comment>
<gene>
    <name evidence="15" type="primary">rsmB</name>
    <name evidence="15" type="ORF">CODIS_36650</name>
</gene>
<evidence type="ECO:0000259" key="14">
    <source>
        <dbReference type="PROSITE" id="PS51686"/>
    </source>
</evidence>
<dbReference type="SUPFAM" id="SSF48013">
    <property type="entry name" value="NusB-like"/>
    <property type="match status" value="1"/>
</dbReference>
<dbReference type="Gene3D" id="1.10.287.730">
    <property type="entry name" value="Helix hairpin bin"/>
    <property type="match status" value="1"/>
</dbReference>
<evidence type="ECO:0000256" key="13">
    <source>
        <dbReference type="PROSITE-ProRule" id="PRU01023"/>
    </source>
</evidence>
<dbReference type="EC" id="2.1.1.176" evidence="3"/>
<evidence type="ECO:0000256" key="6">
    <source>
        <dbReference type="ARBA" id="ARBA00022603"/>
    </source>
</evidence>
<feature type="binding site" evidence="13">
    <location>
        <position position="329"/>
    </location>
    <ligand>
        <name>S-adenosyl-L-methionine</name>
        <dbReference type="ChEBI" id="CHEBI:59789"/>
    </ligand>
</feature>
<evidence type="ECO:0000256" key="11">
    <source>
        <dbReference type="ARBA" id="ARBA00031088"/>
    </source>
</evidence>
<dbReference type="InterPro" id="IPR023267">
    <property type="entry name" value="RCMT"/>
</dbReference>
<dbReference type="GO" id="GO:0009383">
    <property type="term" value="F:rRNA (cytosine-C5-)-methyltransferase activity"/>
    <property type="evidence" value="ECO:0007669"/>
    <property type="project" value="TreeGrafter"/>
</dbReference>
<accession>A0A7Z0VIE0</accession>
<keyword evidence="16" id="KW-1185">Reference proteome</keyword>
<dbReference type="FunFam" id="3.40.50.150:FF:000022">
    <property type="entry name" value="Ribosomal RNA small subunit methyltransferase B"/>
    <property type="match status" value="1"/>
</dbReference>
<dbReference type="EMBL" id="MARB01000027">
    <property type="protein sequence ID" value="ODJ86130.1"/>
    <property type="molecule type" value="Genomic_DNA"/>
</dbReference>
<evidence type="ECO:0000256" key="7">
    <source>
        <dbReference type="ARBA" id="ARBA00022679"/>
    </source>
</evidence>
<dbReference type="Gene3D" id="3.30.70.1170">
    <property type="entry name" value="Sun protein, domain 3"/>
    <property type="match status" value="1"/>
</dbReference>
<evidence type="ECO:0000256" key="2">
    <source>
        <dbReference type="ARBA" id="ARBA00004496"/>
    </source>
</evidence>
<dbReference type="InterPro" id="IPR029063">
    <property type="entry name" value="SAM-dependent_MTases_sf"/>
</dbReference>
<comment type="function">
    <text evidence="1">Specifically methylates the cytosine at position 967 (m5C967) of 16S rRNA.</text>
</comment>
<dbReference type="GO" id="GO:0005829">
    <property type="term" value="C:cytosol"/>
    <property type="evidence" value="ECO:0007669"/>
    <property type="project" value="TreeGrafter"/>
</dbReference>
<organism evidence="15 16">
    <name type="scientific">Candidatus Thiodiazotropha endolucinida</name>
    <dbReference type="NCBI Taxonomy" id="1655433"/>
    <lineage>
        <taxon>Bacteria</taxon>
        <taxon>Pseudomonadati</taxon>
        <taxon>Pseudomonadota</taxon>
        <taxon>Gammaproteobacteria</taxon>
        <taxon>Chromatiales</taxon>
        <taxon>Sedimenticolaceae</taxon>
        <taxon>Candidatus Thiodiazotropha</taxon>
    </lineage>
</organism>
<dbReference type="GO" id="GO:0070475">
    <property type="term" value="P:rRNA base methylation"/>
    <property type="evidence" value="ECO:0007669"/>
    <property type="project" value="TreeGrafter"/>
</dbReference>
<keyword evidence="8 13" id="KW-0949">S-adenosyl-L-methionine</keyword>
<dbReference type="SUPFAM" id="SSF53335">
    <property type="entry name" value="S-adenosyl-L-methionine-dependent methyltransferases"/>
    <property type="match status" value="1"/>
</dbReference>
<evidence type="ECO:0000256" key="4">
    <source>
        <dbReference type="ARBA" id="ARBA00022490"/>
    </source>
</evidence>
<dbReference type="PANTHER" id="PTHR22807">
    <property type="entry name" value="NOP2 YEAST -RELATED NOL1/NOP2/FMU SUN DOMAIN-CONTAINING"/>
    <property type="match status" value="1"/>
</dbReference>
<evidence type="ECO:0000256" key="10">
    <source>
        <dbReference type="ARBA" id="ARBA00030399"/>
    </source>
</evidence>
<comment type="similarity">
    <text evidence="13">Belongs to the class I-like SAM-binding methyltransferase superfamily. RsmB/NOP family.</text>
</comment>
<evidence type="ECO:0000256" key="1">
    <source>
        <dbReference type="ARBA" id="ARBA00002724"/>
    </source>
</evidence>
<dbReference type="NCBIfam" id="TIGR00563">
    <property type="entry name" value="rsmB"/>
    <property type="match status" value="1"/>
</dbReference>
<dbReference type="GO" id="GO:0003723">
    <property type="term" value="F:RNA binding"/>
    <property type="evidence" value="ECO:0007669"/>
    <property type="project" value="UniProtKB-UniRule"/>
</dbReference>
<dbReference type="Proteomes" id="UP000094769">
    <property type="component" value="Unassembled WGS sequence"/>
</dbReference>
<name>A0A7Z0VIE0_9GAMM</name>
<evidence type="ECO:0000256" key="8">
    <source>
        <dbReference type="ARBA" id="ARBA00022691"/>
    </source>
</evidence>
<dbReference type="PRINTS" id="PR02008">
    <property type="entry name" value="RCMTFAMILY"/>
</dbReference>
<dbReference type="InterPro" id="IPR006027">
    <property type="entry name" value="NusB_RsmB_TIM44"/>
</dbReference>
<keyword evidence="7 13" id="KW-0808">Transferase</keyword>
<dbReference type="Pfam" id="PF01029">
    <property type="entry name" value="NusB"/>
    <property type="match status" value="1"/>
</dbReference>
<keyword evidence="5" id="KW-0698">rRNA processing</keyword>
<dbReference type="FunFam" id="3.30.70.1170:FF:000002">
    <property type="entry name" value="Ribosomal RNA small subunit methyltransferase B"/>
    <property type="match status" value="1"/>
</dbReference>
<keyword evidence="9 13" id="KW-0694">RNA-binding</keyword>
<feature type="domain" description="SAM-dependent MTase RsmB/NOP-type" evidence="14">
    <location>
        <begin position="171"/>
        <end position="440"/>
    </location>
</feature>
<evidence type="ECO:0000256" key="9">
    <source>
        <dbReference type="ARBA" id="ARBA00022884"/>
    </source>
</evidence>
<dbReference type="PROSITE" id="PS51686">
    <property type="entry name" value="SAM_MT_RSMB_NOP"/>
    <property type="match status" value="1"/>
</dbReference>
<dbReference type="Gene3D" id="3.40.50.150">
    <property type="entry name" value="Vaccinia Virus protein VP39"/>
    <property type="match status" value="1"/>
</dbReference>
<keyword evidence="6 13" id="KW-0489">Methyltransferase</keyword>
<evidence type="ECO:0000256" key="3">
    <source>
        <dbReference type="ARBA" id="ARBA00012140"/>
    </source>
</evidence>
<evidence type="ECO:0000256" key="12">
    <source>
        <dbReference type="ARBA" id="ARBA00047283"/>
    </source>
</evidence>
<evidence type="ECO:0000313" key="15">
    <source>
        <dbReference type="EMBL" id="ODJ86130.1"/>
    </source>
</evidence>
<dbReference type="CDD" id="cd02440">
    <property type="entry name" value="AdoMet_MTases"/>
    <property type="match status" value="1"/>
</dbReference>
<keyword evidence="4" id="KW-0963">Cytoplasm</keyword>
<feature type="active site" description="Nucleophile" evidence="13">
    <location>
        <position position="382"/>
    </location>
</feature>
<dbReference type="InterPro" id="IPR054728">
    <property type="entry name" value="RsmB-like_ferredoxin"/>
</dbReference>
<feature type="binding site" evidence="13">
    <location>
        <position position="310"/>
    </location>
    <ligand>
        <name>S-adenosyl-L-methionine</name>
        <dbReference type="ChEBI" id="CHEBI:59789"/>
    </ligand>
</feature>
<dbReference type="Pfam" id="PF01189">
    <property type="entry name" value="Methyltr_RsmB-F"/>
    <property type="match status" value="1"/>
</dbReference>
<dbReference type="InterPro" id="IPR001678">
    <property type="entry name" value="MeTrfase_RsmB-F_NOP2_dom"/>
</dbReference>
<evidence type="ECO:0000256" key="5">
    <source>
        <dbReference type="ARBA" id="ARBA00022552"/>
    </source>
</evidence>
<sequence length="442" mass="49278">MPAGAGTMKSGDPRLVSALVIQKVLAGRSLSELLPQYLDRLADSRDRGLVQAICFGVMRNYLKLHFIQRQLMAKPLKSRDRDIEALVLIGLYQLLYLRVGDHAAVHETAGAANKLRKRWAVGLINGVLRNFQRQREGLIEALEGEPEARYAMPGWLLHALQTQWPESWQQRAEALNSHPPMSLRVNRQINSRDDYLDLLRKNGIDAEPMPRVESGINLTRAMDVESLPGFARGCVSIQDGAAQLAAGLLGLQPGQHVLDACAAPGGKSCHMLEMEPEIELTALDSDAERLQRVSENLSRIGRRATLQQGDAADPDGSWTSQCYDRILLDLPCSATGVIRRHPDIKYLRRETDIINLVKLQNKILDTVWRLLKPGGVMLYATCSILPQENELQLQQFLSRQADAKEDVMDVPWGEARSVGRQIAPGEDGLDGFYYARLIKRAT</sequence>
<dbReference type="PANTHER" id="PTHR22807:SF61">
    <property type="entry name" value="NOL1_NOP2_SUN FAMILY PROTEIN _ ANTITERMINATION NUSB DOMAIN-CONTAINING PROTEIN"/>
    <property type="match status" value="1"/>
</dbReference>
<feature type="binding site" evidence="13">
    <location>
        <position position="284"/>
    </location>
    <ligand>
        <name>S-adenosyl-L-methionine</name>
        <dbReference type="ChEBI" id="CHEBI:59789"/>
    </ligand>
</feature>